<evidence type="ECO:0000313" key="3">
    <source>
        <dbReference type="Proteomes" id="UP001454036"/>
    </source>
</evidence>
<proteinExistence type="predicted"/>
<sequence length="149" mass="17084">MIEEDLLEDYKLLYTKWTELTVMYTKVDAERCKLKVENEGLRKLGIDRAEEVHNLKAPVNALNKGLRMMNSSTNILEEILEIGKEAGDNTCISFEKGKLTKPKEGTTFAQAGWIQQPRTVGTSAGYRRRRSTVWYCHYYGKKGHIASYC</sequence>
<protein>
    <submittedName>
        <fullName evidence="1">Uncharacterized protein</fullName>
    </submittedName>
</protein>
<dbReference type="EMBL" id="BAABME010022345">
    <property type="protein sequence ID" value="GAA0165586.1"/>
    <property type="molecule type" value="Genomic_DNA"/>
</dbReference>
<comment type="caution">
    <text evidence="1">The sequence shown here is derived from an EMBL/GenBank/DDBJ whole genome shotgun (WGS) entry which is preliminary data.</text>
</comment>
<keyword evidence="3" id="KW-1185">Reference proteome</keyword>
<reference evidence="1 3" key="1">
    <citation type="submission" date="2024-01" db="EMBL/GenBank/DDBJ databases">
        <title>The complete chloroplast genome sequence of Lithospermum erythrorhizon: insights into the phylogenetic relationship among Boraginaceae species and the maternal lineages of purple gromwells.</title>
        <authorList>
            <person name="Okada T."/>
            <person name="Watanabe K."/>
        </authorList>
    </citation>
    <scope>NUCLEOTIDE SEQUENCE [LARGE SCALE GENOMIC DNA]</scope>
</reference>
<dbReference type="AlphaFoldDB" id="A0AAV3QNZ9"/>
<accession>A0AAV3QNZ9</accession>
<dbReference type="Proteomes" id="UP001454036">
    <property type="component" value="Unassembled WGS sequence"/>
</dbReference>
<evidence type="ECO:0000313" key="2">
    <source>
        <dbReference type="EMBL" id="GAA0165586.1"/>
    </source>
</evidence>
<organism evidence="1 3">
    <name type="scientific">Lithospermum erythrorhizon</name>
    <name type="common">Purple gromwell</name>
    <name type="synonym">Lithospermum officinale var. erythrorhizon</name>
    <dbReference type="NCBI Taxonomy" id="34254"/>
    <lineage>
        <taxon>Eukaryota</taxon>
        <taxon>Viridiplantae</taxon>
        <taxon>Streptophyta</taxon>
        <taxon>Embryophyta</taxon>
        <taxon>Tracheophyta</taxon>
        <taxon>Spermatophyta</taxon>
        <taxon>Magnoliopsida</taxon>
        <taxon>eudicotyledons</taxon>
        <taxon>Gunneridae</taxon>
        <taxon>Pentapetalae</taxon>
        <taxon>asterids</taxon>
        <taxon>lamiids</taxon>
        <taxon>Boraginales</taxon>
        <taxon>Boraginaceae</taxon>
        <taxon>Boraginoideae</taxon>
        <taxon>Lithospermeae</taxon>
        <taxon>Lithospermum</taxon>
    </lineage>
</organism>
<gene>
    <name evidence="1" type="ORF">LIER_39886</name>
    <name evidence="2" type="ORF">LIER_40015</name>
</gene>
<name>A0AAV3QNZ9_LITER</name>
<dbReference type="EMBL" id="BAABME010022083">
    <property type="protein sequence ID" value="GAA0164971.1"/>
    <property type="molecule type" value="Genomic_DNA"/>
</dbReference>
<evidence type="ECO:0000313" key="1">
    <source>
        <dbReference type="EMBL" id="GAA0164971.1"/>
    </source>
</evidence>